<keyword evidence="3" id="KW-1185">Reference proteome</keyword>
<protein>
    <submittedName>
        <fullName evidence="2">Uncharacterized protein</fullName>
    </submittedName>
</protein>
<proteinExistence type="predicted"/>
<comment type="caution">
    <text evidence="2">The sequence shown here is derived from an EMBL/GenBank/DDBJ whole genome shotgun (WGS) entry which is preliminary data.</text>
</comment>
<sequence>MHFILFVHETYDIDCSSVLGVWLVVEMWMMLSALFCSATVFSASMMSPFAPITFTAPHLFLISLLTLRFFSKSSLLDLVSLKMIWGPLKGCFLRISVTLFKSFSPTNMDNVSDLVVPQRTVVR</sequence>
<dbReference type="Proteomes" id="UP001153069">
    <property type="component" value="Unassembled WGS sequence"/>
</dbReference>
<name>A0A9N8HXD2_9STRA</name>
<keyword evidence="1" id="KW-1133">Transmembrane helix</keyword>
<keyword evidence="1" id="KW-0472">Membrane</keyword>
<dbReference type="AlphaFoldDB" id="A0A9N8HXD2"/>
<feature type="transmembrane region" description="Helical" evidence="1">
    <location>
        <begin position="49"/>
        <end position="70"/>
    </location>
</feature>
<reference evidence="2" key="1">
    <citation type="submission" date="2020-06" db="EMBL/GenBank/DDBJ databases">
        <authorList>
            <consortium name="Plant Systems Biology data submission"/>
        </authorList>
    </citation>
    <scope>NUCLEOTIDE SEQUENCE</scope>
    <source>
        <strain evidence="2">D6</strain>
    </source>
</reference>
<evidence type="ECO:0000313" key="3">
    <source>
        <dbReference type="Proteomes" id="UP001153069"/>
    </source>
</evidence>
<evidence type="ECO:0000313" key="2">
    <source>
        <dbReference type="EMBL" id="CAB9530783.1"/>
    </source>
</evidence>
<evidence type="ECO:0000256" key="1">
    <source>
        <dbReference type="SAM" id="Phobius"/>
    </source>
</evidence>
<gene>
    <name evidence="2" type="ORF">SEMRO_3040_G112661.1</name>
</gene>
<feature type="transmembrane region" description="Helical" evidence="1">
    <location>
        <begin position="21"/>
        <end position="43"/>
    </location>
</feature>
<organism evidence="2 3">
    <name type="scientific">Seminavis robusta</name>
    <dbReference type="NCBI Taxonomy" id="568900"/>
    <lineage>
        <taxon>Eukaryota</taxon>
        <taxon>Sar</taxon>
        <taxon>Stramenopiles</taxon>
        <taxon>Ochrophyta</taxon>
        <taxon>Bacillariophyta</taxon>
        <taxon>Bacillariophyceae</taxon>
        <taxon>Bacillariophycidae</taxon>
        <taxon>Naviculales</taxon>
        <taxon>Naviculaceae</taxon>
        <taxon>Seminavis</taxon>
    </lineage>
</organism>
<dbReference type="EMBL" id="CAICTM010003038">
    <property type="protein sequence ID" value="CAB9530783.1"/>
    <property type="molecule type" value="Genomic_DNA"/>
</dbReference>
<accession>A0A9N8HXD2</accession>
<keyword evidence="1" id="KW-0812">Transmembrane</keyword>